<dbReference type="OrthoDB" id="2014201at2759"/>
<keyword evidence="2" id="KW-1185">Reference proteome</keyword>
<organism evidence="1 2">
    <name type="scientific">Lophiotrema nucula</name>
    <dbReference type="NCBI Taxonomy" id="690887"/>
    <lineage>
        <taxon>Eukaryota</taxon>
        <taxon>Fungi</taxon>
        <taxon>Dikarya</taxon>
        <taxon>Ascomycota</taxon>
        <taxon>Pezizomycotina</taxon>
        <taxon>Dothideomycetes</taxon>
        <taxon>Pleosporomycetidae</taxon>
        <taxon>Pleosporales</taxon>
        <taxon>Lophiotremataceae</taxon>
        <taxon>Lophiotrema</taxon>
    </lineage>
</organism>
<protein>
    <submittedName>
        <fullName evidence="1">Nucleotide-diphospho-sugar transferase</fullName>
    </submittedName>
</protein>
<evidence type="ECO:0000313" key="2">
    <source>
        <dbReference type="Proteomes" id="UP000799770"/>
    </source>
</evidence>
<evidence type="ECO:0000313" key="1">
    <source>
        <dbReference type="EMBL" id="KAF2114737.1"/>
    </source>
</evidence>
<name>A0A6A5Z7H5_9PLEO</name>
<accession>A0A6A5Z7H5</accession>
<dbReference type="InterPro" id="IPR029044">
    <property type="entry name" value="Nucleotide-diphossugar_trans"/>
</dbReference>
<reference evidence="1" key="1">
    <citation type="journal article" date="2020" name="Stud. Mycol.">
        <title>101 Dothideomycetes genomes: a test case for predicting lifestyles and emergence of pathogens.</title>
        <authorList>
            <person name="Haridas S."/>
            <person name="Albert R."/>
            <person name="Binder M."/>
            <person name="Bloem J."/>
            <person name="Labutti K."/>
            <person name="Salamov A."/>
            <person name="Andreopoulos B."/>
            <person name="Baker S."/>
            <person name="Barry K."/>
            <person name="Bills G."/>
            <person name="Bluhm B."/>
            <person name="Cannon C."/>
            <person name="Castanera R."/>
            <person name="Culley D."/>
            <person name="Daum C."/>
            <person name="Ezra D."/>
            <person name="Gonzalez J."/>
            <person name="Henrissat B."/>
            <person name="Kuo A."/>
            <person name="Liang C."/>
            <person name="Lipzen A."/>
            <person name="Lutzoni F."/>
            <person name="Magnuson J."/>
            <person name="Mondo S."/>
            <person name="Nolan M."/>
            <person name="Ohm R."/>
            <person name="Pangilinan J."/>
            <person name="Park H.-J."/>
            <person name="Ramirez L."/>
            <person name="Alfaro M."/>
            <person name="Sun H."/>
            <person name="Tritt A."/>
            <person name="Yoshinaga Y."/>
            <person name="Zwiers L.-H."/>
            <person name="Turgeon B."/>
            <person name="Goodwin S."/>
            <person name="Spatafora J."/>
            <person name="Crous P."/>
            <person name="Grigoriev I."/>
        </authorList>
    </citation>
    <scope>NUCLEOTIDE SEQUENCE</scope>
    <source>
        <strain evidence="1">CBS 627.86</strain>
    </source>
</reference>
<sequence length="309" mass="35787">MRWSDFAYAQYVTNEEYLYNSIMMLEALHRVEVQADRIILYPEDYKVPVDNESSGDPTGKLLAQARDLYGAKLIPIQVQKIAKGDETWQESYTKLLVFNQTQYKRIISLDSDATVQKPMDELFLLPPTTVAMPRAYWMDQLFLSSHIVVIEPSEREWKRIERSMYQNKDPGFDMDILNSLYNNTCAIIPHRRYGMLSLELREEEHTNYLGTDEMWNGSKALGEASFVHFSDWPRPKAWLEASDLVIEAVQPQCEKVGSEEICTDRELWHSLYKDFADRREVSPARNLPKPKANLADSGFVVVGMTISRI</sequence>
<dbReference type="AlphaFoldDB" id="A0A6A5Z7H5"/>
<dbReference type="GO" id="GO:0016740">
    <property type="term" value="F:transferase activity"/>
    <property type="evidence" value="ECO:0007669"/>
    <property type="project" value="UniProtKB-KW"/>
</dbReference>
<dbReference type="Proteomes" id="UP000799770">
    <property type="component" value="Unassembled WGS sequence"/>
</dbReference>
<dbReference type="EMBL" id="ML977324">
    <property type="protein sequence ID" value="KAF2114737.1"/>
    <property type="molecule type" value="Genomic_DNA"/>
</dbReference>
<dbReference type="Gene3D" id="3.90.550.10">
    <property type="entry name" value="Spore Coat Polysaccharide Biosynthesis Protein SpsA, Chain A"/>
    <property type="match status" value="1"/>
</dbReference>
<dbReference type="PANTHER" id="PTHR11183">
    <property type="entry name" value="GLYCOGENIN SUBFAMILY MEMBER"/>
    <property type="match status" value="1"/>
</dbReference>
<keyword evidence="1" id="KW-0808">Transferase</keyword>
<proteinExistence type="predicted"/>
<dbReference type="InterPro" id="IPR050587">
    <property type="entry name" value="GNT1/Glycosyltrans_8"/>
</dbReference>
<gene>
    <name evidence="1" type="ORF">BDV96DRAFT_546665</name>
</gene>
<dbReference type="SUPFAM" id="SSF53448">
    <property type="entry name" value="Nucleotide-diphospho-sugar transferases"/>
    <property type="match status" value="1"/>
</dbReference>